<feature type="active site" evidence="13">
    <location>
        <position position="112"/>
    </location>
</feature>
<evidence type="ECO:0000256" key="1">
    <source>
        <dbReference type="ARBA" id="ARBA00004496"/>
    </source>
</evidence>
<proteinExistence type="inferred from homology"/>
<comment type="caution">
    <text evidence="15">The sequence shown here is derived from an EMBL/GenBank/DDBJ whole genome shotgun (WGS) entry which is preliminary data.</text>
</comment>
<evidence type="ECO:0000256" key="5">
    <source>
        <dbReference type="ARBA" id="ARBA00022695"/>
    </source>
</evidence>
<comment type="cofactor">
    <cofactor evidence="13">
        <name>Mg(2+)</name>
        <dbReference type="ChEBI" id="CHEBI:18420"/>
    </cofactor>
    <text evidence="13">Binds 2 magnesium ions per subunit.</text>
</comment>
<dbReference type="InterPro" id="IPR050116">
    <property type="entry name" value="DNA_polymerase-Y"/>
</dbReference>
<dbReference type="Gene3D" id="1.10.150.20">
    <property type="entry name" value="5' to 3' exonuclease, C-terminal subdomain"/>
    <property type="match status" value="1"/>
</dbReference>
<keyword evidence="9 13" id="KW-0460">Magnesium</keyword>
<keyword evidence="7 13" id="KW-0479">Metal-binding</keyword>
<evidence type="ECO:0000256" key="10">
    <source>
        <dbReference type="ARBA" id="ARBA00023125"/>
    </source>
</evidence>
<dbReference type="Gene3D" id="3.30.1490.100">
    <property type="entry name" value="DNA polymerase, Y-family, little finger domain"/>
    <property type="match status" value="1"/>
</dbReference>
<dbReference type="PANTHER" id="PTHR11076">
    <property type="entry name" value="DNA REPAIR POLYMERASE UMUC / TRANSFERASE FAMILY MEMBER"/>
    <property type="match status" value="1"/>
</dbReference>
<dbReference type="PANTHER" id="PTHR11076:SF35">
    <property type="entry name" value="DNA REPAIR PROTEIN HOMOLOG YOBH"/>
    <property type="match status" value="1"/>
</dbReference>
<comment type="function">
    <text evidence="13">Poorly processive, error-prone DNA polymerase involved in untargeted mutagenesis. Copies undamaged DNA at stalled replication forks, which arise in vivo from mismatched or misaligned primer ends. These misaligned primers can be extended by PolIV. Exhibits no 3'-5' exonuclease (proofreading) activity. May be involved in translesional synthesis, in conjunction with the beta clamp from PolIII.</text>
</comment>
<dbReference type="EMBL" id="DVMT01000031">
    <property type="protein sequence ID" value="HIU40275.1"/>
    <property type="molecule type" value="Genomic_DNA"/>
</dbReference>
<feature type="site" description="Substrate discrimination" evidence="13">
    <location>
        <position position="14"/>
    </location>
</feature>
<dbReference type="CDD" id="cd03586">
    <property type="entry name" value="PolY_Pol_IV_kappa"/>
    <property type="match status" value="1"/>
</dbReference>
<reference evidence="15" key="1">
    <citation type="submission" date="2020-10" db="EMBL/GenBank/DDBJ databases">
        <authorList>
            <person name="Gilroy R."/>
        </authorList>
    </citation>
    <scope>NUCLEOTIDE SEQUENCE</scope>
    <source>
        <strain evidence="15">CHK193-30670</strain>
    </source>
</reference>
<evidence type="ECO:0000256" key="8">
    <source>
        <dbReference type="ARBA" id="ARBA00022763"/>
    </source>
</evidence>
<keyword evidence="13" id="KW-0239">DNA-directed DNA polymerase</keyword>
<keyword evidence="4 13" id="KW-0808">Transferase</keyword>
<dbReference type="GO" id="GO:0006281">
    <property type="term" value="P:DNA repair"/>
    <property type="evidence" value="ECO:0007669"/>
    <property type="project" value="UniProtKB-UniRule"/>
</dbReference>
<sequence>MQRIIFHVDVNNAFLSWQAVEMLKNGSTLDIRTIPAVIGGDEQKRRGVVVAKSYPAKKLGITTGEPIYLARRKAPDLYVVQSNRDKYKEYSDKLYNLLCKYSPVIERYSIDECFMDMTGMELMYKDPVKLAYQIKDEVEKTFGFTVNVGVANCKVCAKMASDFEKPNKVHTLFDYEVKEKMWPLKVDDLFMVGKSSSDKLHKLGINTIGDLAKVDVNLLTKYFKSQAKMMHDYANGIDDSKVERPVPKNKGIGHSTTLPYDLTTIAEIKAVLRKLSDMVGIRLRKEGKLATVIYVQLKNSSFISYGHQKKLVNPVSSNEDIYEVACDLAKSSWKGDEIRLVGLRVSDLTDKAYEQMSLFEEAGKIEKRDKVQKAVDEINSKFGSNTIKSASLFKKLEK</sequence>
<dbReference type="Pfam" id="PF21999">
    <property type="entry name" value="IMS_HHH_1"/>
    <property type="match status" value="1"/>
</dbReference>
<reference evidence="15" key="2">
    <citation type="journal article" date="2021" name="PeerJ">
        <title>Extensive microbial diversity within the chicken gut microbiome revealed by metagenomics and culture.</title>
        <authorList>
            <person name="Gilroy R."/>
            <person name="Ravi A."/>
            <person name="Getino M."/>
            <person name="Pursley I."/>
            <person name="Horton D.L."/>
            <person name="Alikhan N.F."/>
            <person name="Baker D."/>
            <person name="Gharbi K."/>
            <person name="Hall N."/>
            <person name="Watson M."/>
            <person name="Adriaenssens E.M."/>
            <person name="Foster-Nyarko E."/>
            <person name="Jarju S."/>
            <person name="Secka A."/>
            <person name="Antonio M."/>
            <person name="Oren A."/>
            <person name="Chaudhuri R.R."/>
            <person name="La Ragione R."/>
            <person name="Hildebrand F."/>
            <person name="Pallen M.J."/>
        </authorList>
    </citation>
    <scope>NUCLEOTIDE SEQUENCE</scope>
    <source>
        <strain evidence="15">CHK193-30670</strain>
    </source>
</reference>
<name>A0A9D1INQ3_9FIRM</name>
<dbReference type="GO" id="GO:0006261">
    <property type="term" value="P:DNA-templated DNA replication"/>
    <property type="evidence" value="ECO:0007669"/>
    <property type="project" value="UniProtKB-UniRule"/>
</dbReference>
<dbReference type="GO" id="GO:0000287">
    <property type="term" value="F:magnesium ion binding"/>
    <property type="evidence" value="ECO:0007669"/>
    <property type="project" value="UniProtKB-UniRule"/>
</dbReference>
<comment type="catalytic activity">
    <reaction evidence="12 13">
        <text>DNA(n) + a 2'-deoxyribonucleoside 5'-triphosphate = DNA(n+1) + diphosphate</text>
        <dbReference type="Rhea" id="RHEA:22508"/>
        <dbReference type="Rhea" id="RHEA-COMP:17339"/>
        <dbReference type="Rhea" id="RHEA-COMP:17340"/>
        <dbReference type="ChEBI" id="CHEBI:33019"/>
        <dbReference type="ChEBI" id="CHEBI:61560"/>
        <dbReference type="ChEBI" id="CHEBI:173112"/>
        <dbReference type="EC" id="2.7.7.7"/>
    </reaction>
</comment>
<dbReference type="GO" id="GO:0003684">
    <property type="term" value="F:damaged DNA binding"/>
    <property type="evidence" value="ECO:0007669"/>
    <property type="project" value="InterPro"/>
</dbReference>
<dbReference type="GO" id="GO:0005829">
    <property type="term" value="C:cytosol"/>
    <property type="evidence" value="ECO:0007669"/>
    <property type="project" value="TreeGrafter"/>
</dbReference>
<dbReference type="InterPro" id="IPR017961">
    <property type="entry name" value="DNA_pol_Y-fam_little_finger"/>
</dbReference>
<keyword evidence="10 13" id="KW-0238">DNA-binding</keyword>
<dbReference type="AlphaFoldDB" id="A0A9D1INQ3"/>
<dbReference type="InterPro" id="IPR053848">
    <property type="entry name" value="IMS_HHH_1"/>
</dbReference>
<accession>A0A9D1INQ3</accession>
<dbReference type="InterPro" id="IPR001126">
    <property type="entry name" value="UmuC"/>
</dbReference>
<evidence type="ECO:0000313" key="16">
    <source>
        <dbReference type="Proteomes" id="UP000824074"/>
    </source>
</evidence>
<keyword evidence="13" id="KW-0515">Mutator protein</keyword>
<dbReference type="Proteomes" id="UP000824074">
    <property type="component" value="Unassembled WGS sequence"/>
</dbReference>
<dbReference type="EC" id="2.7.7.7" evidence="13"/>
<comment type="similarity">
    <text evidence="2 13">Belongs to the DNA polymerase type-Y family.</text>
</comment>
<feature type="binding site" evidence="13">
    <location>
        <position position="9"/>
    </location>
    <ligand>
        <name>Mg(2+)</name>
        <dbReference type="ChEBI" id="CHEBI:18420"/>
    </ligand>
</feature>
<evidence type="ECO:0000256" key="13">
    <source>
        <dbReference type="HAMAP-Rule" id="MF_01113"/>
    </source>
</evidence>
<keyword evidence="5 13" id="KW-0548">Nucleotidyltransferase</keyword>
<dbReference type="SUPFAM" id="SSF100879">
    <property type="entry name" value="Lesion bypass DNA polymerase (Y-family), little finger domain"/>
    <property type="match status" value="1"/>
</dbReference>
<organism evidence="15 16">
    <name type="scientific">Candidatus Aphodocola excrementigallinarum</name>
    <dbReference type="NCBI Taxonomy" id="2840670"/>
    <lineage>
        <taxon>Bacteria</taxon>
        <taxon>Bacillati</taxon>
        <taxon>Bacillota</taxon>
        <taxon>Bacilli</taxon>
        <taxon>Candidatus Aphodocola</taxon>
    </lineage>
</organism>
<feature type="domain" description="UmuC" evidence="14">
    <location>
        <begin position="5"/>
        <end position="193"/>
    </location>
</feature>
<evidence type="ECO:0000256" key="6">
    <source>
        <dbReference type="ARBA" id="ARBA00022705"/>
    </source>
</evidence>
<evidence type="ECO:0000256" key="11">
    <source>
        <dbReference type="ARBA" id="ARBA00023204"/>
    </source>
</evidence>
<dbReference type="InterPro" id="IPR036775">
    <property type="entry name" value="DNA_pol_Y-fam_lit_finger_sf"/>
</dbReference>
<dbReference type="SUPFAM" id="SSF56672">
    <property type="entry name" value="DNA/RNA polymerases"/>
    <property type="match status" value="1"/>
</dbReference>
<comment type="subunit">
    <text evidence="13">Monomer.</text>
</comment>
<evidence type="ECO:0000256" key="12">
    <source>
        <dbReference type="ARBA" id="ARBA00049244"/>
    </source>
</evidence>
<keyword evidence="3 13" id="KW-0963">Cytoplasm</keyword>
<evidence type="ECO:0000256" key="7">
    <source>
        <dbReference type="ARBA" id="ARBA00022723"/>
    </source>
</evidence>
<dbReference type="Pfam" id="PF11799">
    <property type="entry name" value="IMS_C"/>
    <property type="match status" value="1"/>
</dbReference>
<dbReference type="InterPro" id="IPR043502">
    <property type="entry name" value="DNA/RNA_pol_sf"/>
</dbReference>
<evidence type="ECO:0000256" key="2">
    <source>
        <dbReference type="ARBA" id="ARBA00010945"/>
    </source>
</evidence>
<dbReference type="GO" id="GO:0009432">
    <property type="term" value="P:SOS response"/>
    <property type="evidence" value="ECO:0007669"/>
    <property type="project" value="TreeGrafter"/>
</dbReference>
<dbReference type="Gene3D" id="3.30.70.270">
    <property type="match status" value="1"/>
</dbReference>
<keyword evidence="6 13" id="KW-0235">DNA replication</keyword>
<protein>
    <recommendedName>
        <fullName evidence="13">DNA polymerase IV</fullName>
        <shortName evidence="13">Pol IV</shortName>
        <ecNumber evidence="13">2.7.7.7</ecNumber>
    </recommendedName>
</protein>
<dbReference type="GO" id="GO:0003887">
    <property type="term" value="F:DNA-directed DNA polymerase activity"/>
    <property type="evidence" value="ECO:0007669"/>
    <property type="project" value="UniProtKB-UniRule"/>
</dbReference>
<keyword evidence="8 13" id="KW-0227">DNA damage</keyword>
<evidence type="ECO:0000313" key="15">
    <source>
        <dbReference type="EMBL" id="HIU40275.1"/>
    </source>
</evidence>
<feature type="binding site" evidence="13">
    <location>
        <position position="111"/>
    </location>
    <ligand>
        <name>Mg(2+)</name>
        <dbReference type="ChEBI" id="CHEBI:18420"/>
    </ligand>
</feature>
<dbReference type="HAMAP" id="MF_01113">
    <property type="entry name" value="DNApol_IV"/>
    <property type="match status" value="1"/>
</dbReference>
<dbReference type="Pfam" id="PF00817">
    <property type="entry name" value="IMS"/>
    <property type="match status" value="1"/>
</dbReference>
<evidence type="ECO:0000256" key="9">
    <source>
        <dbReference type="ARBA" id="ARBA00022842"/>
    </source>
</evidence>
<dbReference type="Gene3D" id="3.40.1170.60">
    <property type="match status" value="1"/>
</dbReference>
<dbReference type="InterPro" id="IPR022880">
    <property type="entry name" value="DNApol_IV"/>
</dbReference>
<evidence type="ECO:0000256" key="4">
    <source>
        <dbReference type="ARBA" id="ARBA00022679"/>
    </source>
</evidence>
<evidence type="ECO:0000259" key="14">
    <source>
        <dbReference type="PROSITE" id="PS50173"/>
    </source>
</evidence>
<keyword evidence="11 13" id="KW-0234">DNA repair</keyword>
<dbReference type="GO" id="GO:0042276">
    <property type="term" value="P:error-prone translesion synthesis"/>
    <property type="evidence" value="ECO:0007669"/>
    <property type="project" value="TreeGrafter"/>
</dbReference>
<evidence type="ECO:0000256" key="3">
    <source>
        <dbReference type="ARBA" id="ARBA00022490"/>
    </source>
</evidence>
<dbReference type="InterPro" id="IPR043128">
    <property type="entry name" value="Rev_trsase/Diguanyl_cyclase"/>
</dbReference>
<dbReference type="PROSITE" id="PS50173">
    <property type="entry name" value="UMUC"/>
    <property type="match status" value="1"/>
</dbReference>
<gene>
    <name evidence="13" type="primary">dinB</name>
    <name evidence="15" type="ORF">IAB68_03155</name>
</gene>
<comment type="subcellular location">
    <subcellularLocation>
        <location evidence="1 13">Cytoplasm</location>
    </subcellularLocation>
</comment>